<keyword evidence="3" id="KW-1185">Reference proteome</keyword>
<reference evidence="2 3" key="1">
    <citation type="submission" date="2021-06" db="EMBL/GenBank/DDBJ databases">
        <authorList>
            <person name="Kallberg Y."/>
            <person name="Tangrot J."/>
            <person name="Rosling A."/>
        </authorList>
    </citation>
    <scope>NUCLEOTIDE SEQUENCE [LARGE SCALE GENOMIC DNA]</scope>
    <source>
        <strain evidence="2 3">120-4 pot B 10/14</strain>
    </source>
</reference>
<feature type="non-terminal residue" evidence="2">
    <location>
        <position position="1"/>
    </location>
</feature>
<dbReference type="EMBL" id="CAJVQB010033861">
    <property type="protein sequence ID" value="CAG8820363.1"/>
    <property type="molecule type" value="Genomic_DNA"/>
</dbReference>
<keyword evidence="1" id="KW-0175">Coiled coil</keyword>
<proteinExistence type="predicted"/>
<feature type="coiled-coil region" evidence="1">
    <location>
        <begin position="94"/>
        <end position="173"/>
    </location>
</feature>
<evidence type="ECO:0000313" key="2">
    <source>
        <dbReference type="EMBL" id="CAG8820363.1"/>
    </source>
</evidence>
<name>A0ABN7W7I8_GIGMA</name>
<gene>
    <name evidence="2" type="ORF">GMARGA_LOCUS27549</name>
</gene>
<sequence length="266" mass="31906">TIPSIPPKPISENYVSCPICKEELKENVIEKHLKEHIKNPLSKETIHVRVKEIIEKIQKLIETYGEQFINYIPEEMKEQILYNFDKIIMDVIENTNLKIEIENLKRQITLADTLIIEININNQRLENEITDLNFKLETYQNSELTNIAYQTEIKELNTTISYLKNELENFKLSDFPIKDKKILEEISKLSNNINTFSDFKKEFENFISNKDKLYFLKFLLWYKLILESFHSYFFWNSCCNIHETKIICSFSNEGFFLYFLEIFFLF</sequence>
<protein>
    <submittedName>
        <fullName evidence="2">44266_t:CDS:1</fullName>
    </submittedName>
</protein>
<dbReference type="Proteomes" id="UP000789901">
    <property type="component" value="Unassembled WGS sequence"/>
</dbReference>
<accession>A0ABN7W7I8</accession>
<organism evidence="2 3">
    <name type="scientific">Gigaspora margarita</name>
    <dbReference type="NCBI Taxonomy" id="4874"/>
    <lineage>
        <taxon>Eukaryota</taxon>
        <taxon>Fungi</taxon>
        <taxon>Fungi incertae sedis</taxon>
        <taxon>Mucoromycota</taxon>
        <taxon>Glomeromycotina</taxon>
        <taxon>Glomeromycetes</taxon>
        <taxon>Diversisporales</taxon>
        <taxon>Gigasporaceae</taxon>
        <taxon>Gigaspora</taxon>
    </lineage>
</organism>
<evidence type="ECO:0000313" key="3">
    <source>
        <dbReference type="Proteomes" id="UP000789901"/>
    </source>
</evidence>
<evidence type="ECO:0000256" key="1">
    <source>
        <dbReference type="SAM" id="Coils"/>
    </source>
</evidence>
<comment type="caution">
    <text evidence="2">The sequence shown here is derived from an EMBL/GenBank/DDBJ whole genome shotgun (WGS) entry which is preliminary data.</text>
</comment>